<protein>
    <submittedName>
        <fullName evidence="2">Uncharacterized protein</fullName>
    </submittedName>
</protein>
<dbReference type="Proteomes" id="UP000064243">
    <property type="component" value="Unassembled WGS sequence"/>
</dbReference>
<keyword evidence="3" id="KW-1185">Reference proteome</keyword>
<comment type="caution">
    <text evidence="2">The sequence shown here is derived from an EMBL/GenBank/DDBJ whole genome shotgun (WGS) entry which is preliminary data.</text>
</comment>
<evidence type="ECO:0000256" key="1">
    <source>
        <dbReference type="SAM" id="MobiDB-lite"/>
    </source>
</evidence>
<sequence>MSLESRIENLEARIKTVEDETVPLVFVRRLIDQAGTVTKCWLIEFPHPCDIAGFTAAMGAEPTEYRSREGCPDADDCGSAQRCRAGEAS</sequence>
<evidence type="ECO:0000313" key="2">
    <source>
        <dbReference type="EMBL" id="KVW94305.1"/>
    </source>
</evidence>
<feature type="region of interest" description="Disordered" evidence="1">
    <location>
        <begin position="65"/>
        <end position="89"/>
    </location>
</feature>
<dbReference type="RefSeq" id="WP_059757428.1">
    <property type="nucleotide sequence ID" value="NZ_LDUG01000036.1"/>
</dbReference>
<dbReference type="EMBL" id="LDUG01000036">
    <property type="protein sequence ID" value="KVW94305.1"/>
    <property type="molecule type" value="Genomic_DNA"/>
</dbReference>
<organism evidence="2 3">
    <name type="scientific">Thiobacillus denitrificans</name>
    <dbReference type="NCBI Taxonomy" id="36861"/>
    <lineage>
        <taxon>Bacteria</taxon>
        <taxon>Pseudomonadati</taxon>
        <taxon>Pseudomonadota</taxon>
        <taxon>Betaproteobacteria</taxon>
        <taxon>Nitrosomonadales</taxon>
        <taxon>Thiobacillaceae</taxon>
        <taxon>Thiobacillus</taxon>
    </lineage>
</organism>
<reference evidence="2 3" key="1">
    <citation type="journal article" date="2015" name="Appl. Environ. Microbiol.">
        <title>Aerobic and Anaerobic Thiosulfate Oxidation by a Cold-Adapted, Subglacial Chemoautotroph.</title>
        <authorList>
            <person name="Harrold Z.R."/>
            <person name="Skidmore M.L."/>
            <person name="Hamilton T.L."/>
            <person name="Desch L."/>
            <person name="Amada K."/>
            <person name="van Gelder W."/>
            <person name="Glover K."/>
            <person name="Roden E.E."/>
            <person name="Boyd E.S."/>
        </authorList>
    </citation>
    <scope>NUCLEOTIDE SEQUENCE [LARGE SCALE GENOMIC DNA]</scope>
    <source>
        <strain evidence="2 3">RG</strain>
    </source>
</reference>
<dbReference type="PATRIC" id="fig|36861.3.peg.2393"/>
<name>A0A106BKT0_THIDE</name>
<proteinExistence type="predicted"/>
<gene>
    <name evidence="2" type="ORF">ABW22_13030</name>
</gene>
<accession>A0A106BKT0</accession>
<dbReference type="AlphaFoldDB" id="A0A106BKT0"/>
<evidence type="ECO:0000313" key="3">
    <source>
        <dbReference type="Proteomes" id="UP000064243"/>
    </source>
</evidence>